<evidence type="ECO:0000256" key="2">
    <source>
        <dbReference type="ARBA" id="ARBA00022692"/>
    </source>
</evidence>
<keyword evidence="4" id="KW-1133">Transmembrane helix</keyword>
<keyword evidence="2" id="KW-0812">Transmembrane</keyword>
<reference evidence="6 7" key="1">
    <citation type="submission" date="2018-01" db="EMBL/GenBank/DDBJ databases">
        <title>Complete genome sequence of Bacteriovorax stolpii DSM12778.</title>
        <authorList>
            <person name="Tang B."/>
            <person name="Chang J."/>
        </authorList>
    </citation>
    <scope>NUCLEOTIDE SEQUENCE [LARGE SCALE GENOMIC DNA]</scope>
    <source>
        <strain evidence="6 7">DSM 12778</strain>
    </source>
</reference>
<dbReference type="GO" id="GO:0005886">
    <property type="term" value="C:plasma membrane"/>
    <property type="evidence" value="ECO:0007669"/>
    <property type="project" value="TreeGrafter"/>
</dbReference>
<dbReference type="Pfam" id="PF00801">
    <property type="entry name" value="PKD"/>
    <property type="match status" value="1"/>
</dbReference>
<dbReference type="GO" id="GO:0006816">
    <property type="term" value="P:calcium ion transport"/>
    <property type="evidence" value="ECO:0007669"/>
    <property type="project" value="TreeGrafter"/>
</dbReference>
<evidence type="ECO:0000256" key="4">
    <source>
        <dbReference type="ARBA" id="ARBA00022989"/>
    </source>
</evidence>
<organism evidence="6 7">
    <name type="scientific">Bacteriovorax stolpii</name>
    <name type="common">Bdellovibrio stolpii</name>
    <dbReference type="NCBI Taxonomy" id="960"/>
    <lineage>
        <taxon>Bacteria</taxon>
        <taxon>Pseudomonadati</taxon>
        <taxon>Bdellovibrionota</taxon>
        <taxon>Bacteriovoracia</taxon>
        <taxon>Bacteriovoracales</taxon>
        <taxon>Bacteriovoracaceae</taxon>
        <taxon>Bacteriovorax</taxon>
    </lineage>
</organism>
<evidence type="ECO:0000313" key="6">
    <source>
        <dbReference type="EMBL" id="AUN97989.1"/>
    </source>
</evidence>
<evidence type="ECO:0000256" key="3">
    <source>
        <dbReference type="ARBA" id="ARBA00022737"/>
    </source>
</evidence>
<keyword evidence="7" id="KW-1185">Reference proteome</keyword>
<keyword evidence="5" id="KW-0472">Membrane</keyword>
<evidence type="ECO:0000313" key="7">
    <source>
        <dbReference type="Proteomes" id="UP000235584"/>
    </source>
</evidence>
<dbReference type="SUPFAM" id="SSF49299">
    <property type="entry name" value="PKD domain"/>
    <property type="match status" value="6"/>
</dbReference>
<dbReference type="InterPro" id="IPR022409">
    <property type="entry name" value="PKD/Chitinase_dom"/>
</dbReference>
<dbReference type="InterPro" id="IPR013783">
    <property type="entry name" value="Ig-like_fold"/>
</dbReference>
<accession>A0A2K9NR51</accession>
<evidence type="ECO:0000256" key="5">
    <source>
        <dbReference type="ARBA" id="ARBA00023136"/>
    </source>
</evidence>
<dbReference type="RefSeq" id="WP_102243282.1">
    <property type="nucleotide sequence ID" value="NZ_CP025704.1"/>
</dbReference>
<keyword evidence="3" id="KW-0677">Repeat</keyword>
<dbReference type="PANTHER" id="PTHR46730">
    <property type="entry name" value="POLYCYSTIN-1"/>
    <property type="match status" value="1"/>
</dbReference>
<evidence type="ECO:0000256" key="1">
    <source>
        <dbReference type="ARBA" id="ARBA00004141"/>
    </source>
</evidence>
<dbReference type="Proteomes" id="UP000235584">
    <property type="component" value="Chromosome"/>
</dbReference>
<dbReference type="Pfam" id="PF18911">
    <property type="entry name" value="PKD_4"/>
    <property type="match status" value="3"/>
</dbReference>
<name>A0A2K9NR51_BACTC</name>
<proteinExistence type="predicted"/>
<dbReference type="InterPro" id="IPR000601">
    <property type="entry name" value="PKD_dom"/>
</dbReference>
<dbReference type="CDD" id="cd00146">
    <property type="entry name" value="PKD"/>
    <property type="match status" value="4"/>
</dbReference>
<dbReference type="PANTHER" id="PTHR46730:SF4">
    <property type="entry name" value="POLYCYSTIC KIDNEY DISEASE PROTEIN 1-LIKE 1"/>
    <property type="match status" value="1"/>
</dbReference>
<dbReference type="PROSITE" id="PS50093">
    <property type="entry name" value="PKD"/>
    <property type="match status" value="5"/>
</dbReference>
<dbReference type="EMBL" id="CP025704">
    <property type="protein sequence ID" value="AUN97989.1"/>
    <property type="molecule type" value="Genomic_DNA"/>
</dbReference>
<sequence>MKSLMTLTGILAFSFSSFATGREYSCPPSVEKQALECSGTVSVTSVAELNSYANDLGLKKGKAKNLTITSSLGLTSDLVISSPCTIKIADDVVLSSTGNICFHGQNGINIGERFKFNGKNLSLEGRDEVIVKINSELTGQDIKLLSNGSGDTSKTHIRDGAIINAANLLLESHDKGSIGKNSALTLTGTLGIYALGDDEASIRVGTQVSANKIEISSTEETRVAKNVALNAAEIILNGSVCTIDKTASLTAADKMGNCFLGSIGKAGFTIDKNQGTNPLTVHFNASAVVSEAKGFVWSFGDGETVNTLSPTIFHVYNRVGSFTASLKYATKDNFKGLKNAGFVQIDVKAPVVNQTTTPPRGNFSYAQDGTFVYLKAFIRKTQFDIASAYYVIDDNQNNKIYMTNFYQNSISSVEMNTFGTHKVTMYVEDIQGQKYNTTMMIDLKQNEDDIAPVVRFYGEQSAPRTAFINMASSFIPYPDEFLKDFKVEFGDGQVVEVHDAVSVVHTYAAPGTYNVKVTAEFNGNERFAIIPVTVTNDNKPALNPVAAFDYHLFDFAGNVTFNDDRSATPNGEIISYVWNFGDGTQAYGKLVSHFFGPGDHVVSLTVTDTMGLTSTQRQMISIAEPGDDIVSNLSCWKDGDKKIACDVFALDKFDEITRVRVQWGDGTSVNLTNQAEIEEWGLYFAEHVYQNYGTYNLRLTVDTARGQTKYAYVSETFQESPSSNLPPIAFLQCLTSGLRIECDGLNSYDPENAIISYQVDWGDGNIQNFTSSIFTHTYELSAVYQVRLIVTDDHFQSNEIRLSIMALKVDNINPIARLNCFSVYPFTVECDSLSSFDTDGNIVLFEYSFNEEAIVSRSTPEKITYTFATSDPKVISLKVVDNDGGISFGQTEVSLKINSTPKIESLYCYDGKTFQLQCYAQAFDPDYYDNISEYLWSANLDSQPISTLLGNSILLEYSEPGEKEIVLTVKDQFGGEASKTIKVNVKENKPPQADGYCYAVIDGMVECFSYAFDEDGEVKKVQWDFGNGHIVEGSFVTHYYGYNEEVVIQMKVFDNFGLESTKEFRVNSTINFLPSFDLSENVIVGHLPLEFKISIKNSKDNDGIITSMKWMLDNVEVGQGESLNYTVLNEGVHILKAVLTDNRGGVSEKSIEVRTSNPSDLIINSSEDEGGLPLRVSFDANNSHDNNGIIKYEWFVAGEKMGEGANFEYLFDDENEKTVELRATNTYGVTTTISKKMNLLKPLLYVTNEKSIEAAIGEELSLSISTLGGEVEGLNYNLINYPEGMQIHDAQVSWVPNENDIGKNSFEIQVASGNLTYTKKIFINVYKQKLVGSFSLLPNDQVIELSNPSSRFSGTRIIFNPISEGRHVEIFEGNVSGRDFMYVKSSKNEIVNVQFPEEVQLDNSKKGMLNKGFNLKSIFNGLEKTIGTIVCTASPMYFAELNANLFYDFAKKYRSVDTENRGIYAKIFVSEELYRSGQLDLVLNAIQFSKEKFDLFKKDSRIYFNLDDVPEMKPVGQTQKHSVSTFYVTIPKTWSQSINTDEMKMAFIRAVVNHEFYHTKQNLLSSCGQPIFENNSDHSFNTLVESSAEYFGIKSLSESDRKIVLRSIFYGSQMNRILSESVINDGILNSDIEIADNDYRNFVFWDTYLRQYTGQSHSLDDVFRFLDSYEPIKIPLQMDGNKFLKAYSNSQGLSLDKFLFHLLIDLSSPTYAVDGDSLIALHDSTDSPILKILKDPREYSFWEHSTFFDRVVTKTQDAINSNHMKISSLSGKRIYFNNSNPEIGNLNGGVGVSLPVLLKLKVSSPEIKFKLRQFQRSAYYRNYEQELGAYSVKQIQNGNEYTIGFYNSNQSVAFLDILNQNDKKEEVEIKLESNTRSQSVNVTSVNSWEKAILIDCGGVCFGSGVNIYYNFRSTSSSNQCYSYGRAWRNDNRQYMIGFYGDCKVNLTYSPGILTDSIETKNYSSGVVNFYSVFNNGEWFFAN</sequence>
<dbReference type="InterPro" id="IPR035986">
    <property type="entry name" value="PKD_dom_sf"/>
</dbReference>
<dbReference type="SMART" id="SM00089">
    <property type="entry name" value="PKD"/>
    <property type="match status" value="9"/>
</dbReference>
<dbReference type="GO" id="GO:0005261">
    <property type="term" value="F:monoatomic cation channel activity"/>
    <property type="evidence" value="ECO:0007669"/>
    <property type="project" value="TreeGrafter"/>
</dbReference>
<dbReference type="Gene3D" id="2.60.40.10">
    <property type="entry name" value="Immunoglobulins"/>
    <property type="match status" value="9"/>
</dbReference>
<protein>
    <submittedName>
        <fullName evidence="6">Uncharacterized protein</fullName>
    </submittedName>
</protein>
<comment type="subcellular location">
    <subcellularLocation>
        <location evidence="1">Membrane</location>
        <topology evidence="1">Multi-pass membrane protein</topology>
    </subcellularLocation>
</comment>
<gene>
    <name evidence="6" type="ORF">C0V70_07680</name>
</gene>
<dbReference type="KEGG" id="bsto:C0V70_07680"/>